<evidence type="ECO:0000256" key="1">
    <source>
        <dbReference type="SAM" id="MobiDB-lite"/>
    </source>
</evidence>
<name>A0A2G9C4L7_9BURK</name>
<dbReference type="InterPro" id="IPR045175">
    <property type="entry name" value="M28_fam"/>
</dbReference>
<evidence type="ECO:0000313" key="5">
    <source>
        <dbReference type="Proteomes" id="UP000231501"/>
    </source>
</evidence>
<reference evidence="4 5" key="1">
    <citation type="submission" date="2017-11" db="EMBL/GenBank/DDBJ databases">
        <title>Draft genome sequence of Mitsuaria sp. HWN-4.</title>
        <authorList>
            <person name="Gundlapally S.R."/>
        </authorList>
    </citation>
    <scope>NUCLEOTIDE SEQUENCE [LARGE SCALE GENOMIC DNA]</scope>
    <source>
        <strain evidence="4 5">HWN-4</strain>
    </source>
</reference>
<accession>A0A2G9C4L7</accession>
<feature type="chain" id="PRO_5013600783" evidence="2">
    <location>
        <begin position="25"/>
        <end position="496"/>
    </location>
</feature>
<evidence type="ECO:0000259" key="3">
    <source>
        <dbReference type="Pfam" id="PF04389"/>
    </source>
</evidence>
<comment type="caution">
    <text evidence="4">The sequence shown here is derived from an EMBL/GenBank/DDBJ whole genome shotgun (WGS) entry which is preliminary data.</text>
</comment>
<keyword evidence="4" id="KW-0031">Aminopeptidase</keyword>
<dbReference type="PANTHER" id="PTHR12147">
    <property type="entry name" value="METALLOPEPTIDASE M28 FAMILY MEMBER"/>
    <property type="match status" value="1"/>
</dbReference>
<feature type="compositionally biased region" description="Low complexity" evidence="1">
    <location>
        <begin position="26"/>
        <end position="39"/>
    </location>
</feature>
<proteinExistence type="predicted"/>
<sequence length="496" mass="53442">MSRPLRLVPLTAAASALIAASAFAQTTPASGPTTATARAVSETAPPPLDPRVAPMLADISAERIEQTIRKLAGFGTRHTASDTASDTRGIGAARRWIERQLKDCSARTGGRLQVTMDAFIEPAGNRLASPTELVNVVATLPGASAGTPRERVLVVSGHYDSRNSDVMDAQGEAPGANDDASGTAAVMEMACAAAKQRFDATLVFMAVPGEEQGLLGARHWARRARAQGLNVEGMITNDIIGSSRGDKGEHDPKRLRLFADGFDPLLRLLVNANANSPANEDEVKTNAAIREQLQPLAMAGGGEDLPTQQFGRHLKAEGERYLPGFRIDLIQRRDRYLRGGDHLPFLERGYAAVRFSEPFEDFRHQHQNLRTEQGVVYGDLPEFVDFAYVADVARINLAGLATLAWAPAPVKGARIDARELTNDTTLLWTASTDPELAGYRVVWRRSESQAWEGAKDVGKVTTVTLPLSKDNLIFGVQAVSRSGHASLASYPLPLAR</sequence>
<dbReference type="InterPro" id="IPR007484">
    <property type="entry name" value="Peptidase_M28"/>
</dbReference>
<dbReference type="PANTHER" id="PTHR12147:SF26">
    <property type="entry name" value="PEPTIDASE M28 DOMAIN-CONTAINING PROTEIN"/>
    <property type="match status" value="1"/>
</dbReference>
<dbReference type="GO" id="GO:0006508">
    <property type="term" value="P:proteolysis"/>
    <property type="evidence" value="ECO:0007669"/>
    <property type="project" value="InterPro"/>
</dbReference>
<dbReference type="RefSeq" id="WP_099863359.1">
    <property type="nucleotide sequence ID" value="NZ_PEOG01000067.1"/>
</dbReference>
<dbReference type="Pfam" id="PF04389">
    <property type="entry name" value="Peptidase_M28"/>
    <property type="match status" value="1"/>
</dbReference>
<keyword evidence="4" id="KW-0378">Hydrolase</keyword>
<feature type="region of interest" description="Disordered" evidence="1">
    <location>
        <begin position="26"/>
        <end position="49"/>
    </location>
</feature>
<keyword evidence="4" id="KW-0645">Protease</keyword>
<feature type="domain" description="Peptidase M28" evidence="3">
    <location>
        <begin position="135"/>
        <end position="247"/>
    </location>
</feature>
<feature type="signal peptide" evidence="2">
    <location>
        <begin position="1"/>
        <end position="24"/>
    </location>
</feature>
<dbReference type="AlphaFoldDB" id="A0A2G9C4L7"/>
<keyword evidence="5" id="KW-1185">Reference proteome</keyword>
<keyword evidence="2" id="KW-0732">Signal</keyword>
<evidence type="ECO:0000313" key="4">
    <source>
        <dbReference type="EMBL" id="PIM51376.1"/>
    </source>
</evidence>
<dbReference type="Proteomes" id="UP000231501">
    <property type="component" value="Unassembled WGS sequence"/>
</dbReference>
<protein>
    <submittedName>
        <fullName evidence="4">Aminopeptidase</fullName>
    </submittedName>
</protein>
<dbReference type="GO" id="GO:0008235">
    <property type="term" value="F:metalloexopeptidase activity"/>
    <property type="evidence" value="ECO:0007669"/>
    <property type="project" value="InterPro"/>
</dbReference>
<dbReference type="EMBL" id="PEOG01000067">
    <property type="protein sequence ID" value="PIM51376.1"/>
    <property type="molecule type" value="Genomic_DNA"/>
</dbReference>
<dbReference type="SUPFAM" id="SSF53187">
    <property type="entry name" value="Zn-dependent exopeptidases"/>
    <property type="match status" value="1"/>
</dbReference>
<gene>
    <name evidence="4" type="ORF">CS062_20120</name>
</gene>
<dbReference type="OrthoDB" id="9787436at2"/>
<evidence type="ECO:0000256" key="2">
    <source>
        <dbReference type="SAM" id="SignalP"/>
    </source>
</evidence>
<dbReference type="GO" id="GO:0004177">
    <property type="term" value="F:aminopeptidase activity"/>
    <property type="evidence" value="ECO:0007669"/>
    <property type="project" value="UniProtKB-KW"/>
</dbReference>
<dbReference type="Gene3D" id="2.60.40.10">
    <property type="entry name" value="Immunoglobulins"/>
    <property type="match status" value="1"/>
</dbReference>
<dbReference type="InterPro" id="IPR013783">
    <property type="entry name" value="Ig-like_fold"/>
</dbReference>
<organism evidence="4 5">
    <name type="scientific">Roseateles chitinivorans</name>
    <dbReference type="NCBI Taxonomy" id="2917965"/>
    <lineage>
        <taxon>Bacteria</taxon>
        <taxon>Pseudomonadati</taxon>
        <taxon>Pseudomonadota</taxon>
        <taxon>Betaproteobacteria</taxon>
        <taxon>Burkholderiales</taxon>
        <taxon>Sphaerotilaceae</taxon>
        <taxon>Roseateles</taxon>
    </lineage>
</organism>
<dbReference type="Gene3D" id="3.40.630.10">
    <property type="entry name" value="Zn peptidases"/>
    <property type="match status" value="1"/>
</dbReference>